<reference evidence="2" key="1">
    <citation type="submission" date="2022-01" db="EMBL/GenBank/DDBJ databases">
        <title>Genome Sequence Resource for Two Populations of Ditylenchus destructor, the Migratory Endoparasitic Phytonematode.</title>
        <authorList>
            <person name="Zhang H."/>
            <person name="Lin R."/>
            <person name="Xie B."/>
        </authorList>
    </citation>
    <scope>NUCLEOTIDE SEQUENCE</scope>
    <source>
        <strain evidence="2">BazhouSP</strain>
    </source>
</reference>
<evidence type="ECO:0000313" key="3">
    <source>
        <dbReference type="Proteomes" id="UP001201812"/>
    </source>
</evidence>
<sequence length="101" mass="11504">MKLKRTINKAKGLRKEIIDKSEKNYLNKKLHPLTWTQIQSNITDVLAQIEGTSQMEKVVEVNGTPKALKRGHPPKTLYRPEDVSPSMTSPMHNNPTFNYCG</sequence>
<proteinExistence type="predicted"/>
<dbReference type="EMBL" id="JAKKPZ010000523">
    <property type="protein sequence ID" value="KAI1694334.1"/>
    <property type="molecule type" value="Genomic_DNA"/>
</dbReference>
<feature type="region of interest" description="Disordered" evidence="1">
    <location>
        <begin position="63"/>
        <end position="101"/>
    </location>
</feature>
<comment type="caution">
    <text evidence="2">The sequence shown here is derived from an EMBL/GenBank/DDBJ whole genome shotgun (WGS) entry which is preliminary data.</text>
</comment>
<keyword evidence="3" id="KW-1185">Reference proteome</keyword>
<protein>
    <submittedName>
        <fullName evidence="2">Uncharacterized protein</fullName>
    </submittedName>
</protein>
<feature type="compositionally biased region" description="Polar residues" evidence="1">
    <location>
        <begin position="85"/>
        <end position="101"/>
    </location>
</feature>
<evidence type="ECO:0000256" key="1">
    <source>
        <dbReference type="SAM" id="MobiDB-lite"/>
    </source>
</evidence>
<organism evidence="2 3">
    <name type="scientific">Ditylenchus destructor</name>
    <dbReference type="NCBI Taxonomy" id="166010"/>
    <lineage>
        <taxon>Eukaryota</taxon>
        <taxon>Metazoa</taxon>
        <taxon>Ecdysozoa</taxon>
        <taxon>Nematoda</taxon>
        <taxon>Chromadorea</taxon>
        <taxon>Rhabditida</taxon>
        <taxon>Tylenchina</taxon>
        <taxon>Tylenchomorpha</taxon>
        <taxon>Sphaerularioidea</taxon>
        <taxon>Anguinidae</taxon>
        <taxon>Anguininae</taxon>
        <taxon>Ditylenchus</taxon>
    </lineage>
</organism>
<evidence type="ECO:0000313" key="2">
    <source>
        <dbReference type="EMBL" id="KAI1694334.1"/>
    </source>
</evidence>
<dbReference type="Proteomes" id="UP001201812">
    <property type="component" value="Unassembled WGS sequence"/>
</dbReference>
<dbReference type="AlphaFoldDB" id="A0AAD4MLV6"/>
<name>A0AAD4MLV6_9BILA</name>
<accession>A0AAD4MLV6</accession>
<gene>
    <name evidence="2" type="ORF">DdX_20166</name>
</gene>